<comment type="caution">
    <text evidence="1">The sequence shown here is derived from an EMBL/GenBank/DDBJ whole genome shotgun (WGS) entry which is preliminary data.</text>
</comment>
<dbReference type="RefSeq" id="WP_154372807.1">
    <property type="nucleotide sequence ID" value="NZ_WKJK01000001.1"/>
</dbReference>
<protein>
    <submittedName>
        <fullName evidence="1">Uncharacterized protein</fullName>
    </submittedName>
</protein>
<keyword evidence="2" id="KW-1185">Reference proteome</keyword>
<gene>
    <name evidence="1" type="ORF">GJ699_02635</name>
</gene>
<proteinExistence type="predicted"/>
<sequence length="124" mass="12812">MVPQGSALLNLDHFTNLTKSINAVASCDELRVLAADALASIAAVEAGIQAELAAIAPILALLQPPGANLGAIVTWLTNYISHVLTPLVKPNITFAAQLTQIAAQIAELTAAIQSASVRFPNCSI</sequence>
<organism evidence="1 2">
    <name type="scientific">Duganella guangzhouensis</name>
    <dbReference type="NCBI Taxonomy" id="2666084"/>
    <lineage>
        <taxon>Bacteria</taxon>
        <taxon>Pseudomonadati</taxon>
        <taxon>Pseudomonadota</taxon>
        <taxon>Betaproteobacteria</taxon>
        <taxon>Burkholderiales</taxon>
        <taxon>Oxalobacteraceae</taxon>
        <taxon>Telluria group</taxon>
        <taxon>Duganella</taxon>
    </lineage>
</organism>
<reference evidence="1 2" key="1">
    <citation type="submission" date="2019-11" db="EMBL/GenBank/DDBJ databases">
        <title>Novel species isolated from a subtropical stream in China.</title>
        <authorList>
            <person name="Lu H."/>
        </authorList>
    </citation>
    <scope>NUCLEOTIDE SEQUENCE [LARGE SCALE GENOMIC DNA]</scope>
    <source>
        <strain evidence="1 2">FT80W</strain>
    </source>
</reference>
<accession>A0A6I2KSP6</accession>
<dbReference type="Proteomes" id="UP000433309">
    <property type="component" value="Unassembled WGS sequence"/>
</dbReference>
<dbReference type="AlphaFoldDB" id="A0A6I2KSP6"/>
<evidence type="ECO:0000313" key="1">
    <source>
        <dbReference type="EMBL" id="MRW88875.1"/>
    </source>
</evidence>
<evidence type="ECO:0000313" key="2">
    <source>
        <dbReference type="Proteomes" id="UP000433309"/>
    </source>
</evidence>
<dbReference type="EMBL" id="WKJK01000001">
    <property type="protein sequence ID" value="MRW88875.1"/>
    <property type="molecule type" value="Genomic_DNA"/>
</dbReference>
<name>A0A6I2KSP6_9BURK</name>